<dbReference type="EMBL" id="KI546050">
    <property type="protein sequence ID" value="EST47052.1"/>
    <property type="molecule type" value="Genomic_DNA"/>
</dbReference>
<dbReference type="EMBL" id="AUWU02000006">
    <property type="protein sequence ID" value="KAH0571947.1"/>
    <property type="molecule type" value="Genomic_DNA"/>
</dbReference>
<reference evidence="1 2" key="1">
    <citation type="journal article" date="2014" name="PLoS Genet.">
        <title>The Genome of Spironucleus salmonicida Highlights a Fish Pathogen Adapted to Fluctuating Environments.</title>
        <authorList>
            <person name="Xu F."/>
            <person name="Jerlstrom-Hultqvist J."/>
            <person name="Einarsson E."/>
            <person name="Astvaldsson A."/>
            <person name="Svard S.G."/>
            <person name="Andersson J.O."/>
        </authorList>
    </citation>
    <scope>NUCLEOTIDE SEQUENCE</scope>
    <source>
        <strain evidence="2">ATCC 50377</strain>
    </source>
</reference>
<evidence type="ECO:0000313" key="2">
    <source>
        <dbReference type="EMBL" id="KAH0571947.1"/>
    </source>
</evidence>
<accession>V6LQV0</accession>
<evidence type="ECO:0000313" key="3">
    <source>
        <dbReference type="Proteomes" id="UP000018208"/>
    </source>
</evidence>
<reference evidence="2" key="2">
    <citation type="submission" date="2020-12" db="EMBL/GenBank/DDBJ databases">
        <title>New Spironucleus salmonicida genome in near-complete chromosomes.</title>
        <authorList>
            <person name="Xu F."/>
            <person name="Kurt Z."/>
            <person name="Jimenez-Gonzalez A."/>
            <person name="Astvaldsson A."/>
            <person name="Andersson J.O."/>
            <person name="Svard S.G."/>
        </authorList>
    </citation>
    <scope>NUCLEOTIDE SEQUENCE</scope>
    <source>
        <strain evidence="2">ATCC 50377</strain>
    </source>
</reference>
<name>V6LQV0_9EUKA</name>
<organism evidence="1">
    <name type="scientific">Spironucleus salmonicida</name>
    <dbReference type="NCBI Taxonomy" id="348837"/>
    <lineage>
        <taxon>Eukaryota</taxon>
        <taxon>Metamonada</taxon>
        <taxon>Diplomonadida</taxon>
        <taxon>Hexamitidae</taxon>
        <taxon>Hexamitinae</taxon>
        <taxon>Spironucleus</taxon>
    </lineage>
</organism>
<gene>
    <name evidence="1" type="ORF">SS50377_12899</name>
    <name evidence="2" type="ORF">SS50377_26147</name>
</gene>
<dbReference type="VEuPathDB" id="GiardiaDB:SS50377_26147"/>
<evidence type="ECO:0000313" key="1">
    <source>
        <dbReference type="EMBL" id="EST47052.1"/>
    </source>
</evidence>
<dbReference type="Proteomes" id="UP000018208">
    <property type="component" value="Unassembled WGS sequence"/>
</dbReference>
<dbReference type="AlphaFoldDB" id="V6LQV0"/>
<protein>
    <submittedName>
        <fullName evidence="1">Uncharacterized protein</fullName>
    </submittedName>
</protein>
<keyword evidence="3" id="KW-1185">Reference proteome</keyword>
<sequence length="99" mass="11407">MKPLKKQNTPRPIISPIKHVCTSITNYTTKNHRLPCFIIQALTPIAELSEEQSISKTNQCLCLKSYHILSNLKNINQFCSSINRLFESETDVDDEFLRL</sequence>
<proteinExistence type="predicted"/>